<proteinExistence type="predicted"/>
<sequence>MGDVRKVRCSFLNFWSQFLGDIHNGNGSSRATLSLPLFLKDKTPYLTS</sequence>
<keyword evidence="2" id="KW-1185">Reference proteome</keyword>
<accession>A0A7H1NTK4</accession>
<gene>
    <name evidence="1" type="ORF">JGUZn3_19000</name>
</gene>
<dbReference type="KEGG" id="ebla:JGUZn3_19000"/>
<name>A0A7H1NTK4_9PROT</name>
<evidence type="ECO:0000313" key="2">
    <source>
        <dbReference type="Proteomes" id="UP000516349"/>
    </source>
</evidence>
<dbReference type="AlphaFoldDB" id="A0A7H1NTK4"/>
<reference evidence="1 2" key="1">
    <citation type="submission" date="2020-08" db="EMBL/GenBank/DDBJ databases">
        <title>Complete genome sequence of Entomobacter blattae G55GP.</title>
        <authorList>
            <person name="Poehlein A."/>
            <person name="Guzman J."/>
            <person name="Daniel R."/>
            <person name="Vilcinskas A."/>
        </authorList>
    </citation>
    <scope>NUCLEOTIDE SEQUENCE [LARGE SCALE GENOMIC DNA]</scope>
    <source>
        <strain evidence="1 2">G55GP</strain>
    </source>
</reference>
<dbReference type="Proteomes" id="UP000516349">
    <property type="component" value="Chromosome"/>
</dbReference>
<organism evidence="1 2">
    <name type="scientific">Entomobacter blattae</name>
    <dbReference type="NCBI Taxonomy" id="2762277"/>
    <lineage>
        <taxon>Bacteria</taxon>
        <taxon>Pseudomonadati</taxon>
        <taxon>Pseudomonadota</taxon>
        <taxon>Alphaproteobacteria</taxon>
        <taxon>Acetobacterales</taxon>
        <taxon>Acetobacteraceae</taxon>
        <taxon>Entomobacter</taxon>
    </lineage>
</organism>
<dbReference type="EMBL" id="CP060244">
    <property type="protein sequence ID" value="QNT79114.1"/>
    <property type="molecule type" value="Genomic_DNA"/>
</dbReference>
<evidence type="ECO:0000313" key="1">
    <source>
        <dbReference type="EMBL" id="QNT79114.1"/>
    </source>
</evidence>
<protein>
    <submittedName>
        <fullName evidence="1">Uncharacterized protein</fullName>
    </submittedName>
</protein>